<reference evidence="16" key="2">
    <citation type="journal article" date="2017" name="Sci. Adv.">
        <title>A tail of two voltages: Proteomic comparison of the three electric organs of the electric eel.</title>
        <authorList>
            <person name="Traeger L.L."/>
            <person name="Sabat G."/>
            <person name="Barrett-Wilt G.A."/>
            <person name="Wells G.B."/>
            <person name="Sussman M.R."/>
        </authorList>
    </citation>
    <scope>NUCLEOTIDE SEQUENCE [LARGE SCALE GENOMIC DNA]</scope>
</reference>
<accession>A0A4W4HCN8</accession>
<evidence type="ECO:0000313" key="15">
    <source>
        <dbReference type="Ensembl" id="ENSEEEP00000047765.2"/>
    </source>
</evidence>
<dbReference type="GO" id="GO:0034245">
    <property type="term" value="C:mitochondrial DNA-directed RNA polymerase complex"/>
    <property type="evidence" value="ECO:0007669"/>
    <property type="project" value="TreeGrafter"/>
</dbReference>
<dbReference type="Pfam" id="PF14700">
    <property type="entry name" value="RPOL_N"/>
    <property type="match status" value="1"/>
</dbReference>
<gene>
    <name evidence="15" type="primary">POLRMT</name>
</gene>
<dbReference type="InterPro" id="IPR037159">
    <property type="entry name" value="RNA_POL_N_sf"/>
</dbReference>
<evidence type="ECO:0000256" key="5">
    <source>
        <dbReference type="ARBA" id="ARBA00022695"/>
    </source>
</evidence>
<evidence type="ECO:0000256" key="4">
    <source>
        <dbReference type="ARBA" id="ARBA00022679"/>
    </source>
</evidence>
<evidence type="ECO:0000256" key="6">
    <source>
        <dbReference type="ARBA" id="ARBA00022946"/>
    </source>
</evidence>
<keyword evidence="8 12" id="KW-0804">Transcription</keyword>
<dbReference type="SMART" id="SM01311">
    <property type="entry name" value="RPOL_N"/>
    <property type="match status" value="1"/>
</dbReference>
<dbReference type="InterPro" id="IPR043502">
    <property type="entry name" value="DNA/RNA_pol_sf"/>
</dbReference>
<evidence type="ECO:0000256" key="1">
    <source>
        <dbReference type="ARBA" id="ARBA00004173"/>
    </source>
</evidence>
<dbReference type="PROSITE" id="PS00900">
    <property type="entry name" value="RNA_POL_PHAGE_1"/>
    <property type="match status" value="1"/>
</dbReference>
<organism evidence="15 16">
    <name type="scientific">Electrophorus electricus</name>
    <name type="common">Electric eel</name>
    <name type="synonym">Gymnotus electricus</name>
    <dbReference type="NCBI Taxonomy" id="8005"/>
    <lineage>
        <taxon>Eukaryota</taxon>
        <taxon>Metazoa</taxon>
        <taxon>Chordata</taxon>
        <taxon>Craniata</taxon>
        <taxon>Vertebrata</taxon>
        <taxon>Euteleostomi</taxon>
        <taxon>Actinopterygii</taxon>
        <taxon>Neopterygii</taxon>
        <taxon>Teleostei</taxon>
        <taxon>Ostariophysi</taxon>
        <taxon>Gymnotiformes</taxon>
        <taxon>Gymnotoidei</taxon>
        <taxon>Gymnotidae</taxon>
        <taxon>Electrophorus</taxon>
    </lineage>
</organism>
<feature type="domain" description="DNA-directed RNA polymerase N-terminal" evidence="14">
    <location>
        <begin position="450"/>
        <end position="759"/>
    </location>
</feature>
<reference evidence="16" key="1">
    <citation type="journal article" date="2014" name="Science">
        <title>Nonhuman genetics. Genomic basis for the convergent evolution of electric organs.</title>
        <authorList>
            <person name="Gallant J.R."/>
            <person name="Traeger L.L."/>
            <person name="Volkening J.D."/>
            <person name="Moffett H."/>
            <person name="Chen P.H."/>
            <person name="Novina C.D."/>
            <person name="Phillips G.N.Jr."/>
            <person name="Anand R."/>
            <person name="Wells G.B."/>
            <person name="Pinch M."/>
            <person name="Guth R."/>
            <person name="Unguez G.A."/>
            <person name="Albert J.S."/>
            <person name="Zakon H.H."/>
            <person name="Samanta M.P."/>
            <person name="Sussman M.R."/>
        </authorList>
    </citation>
    <scope>NUCLEOTIDE SEQUENCE [LARGE SCALE GENOMIC DNA]</scope>
</reference>
<dbReference type="GO" id="GO:0001018">
    <property type="term" value="F:mitochondrial promoter sequence-specific DNA binding"/>
    <property type="evidence" value="ECO:0007669"/>
    <property type="project" value="TreeGrafter"/>
</dbReference>
<dbReference type="Gene3D" id="1.25.40.10">
    <property type="entry name" value="Tetratricopeptide repeat domain"/>
    <property type="match status" value="1"/>
</dbReference>
<dbReference type="PANTHER" id="PTHR10102">
    <property type="entry name" value="DNA-DIRECTED RNA POLYMERASE, MITOCHONDRIAL"/>
    <property type="match status" value="1"/>
</dbReference>
<keyword evidence="5 12" id="KW-0548">Nucleotidyltransferase</keyword>
<comment type="function">
    <text evidence="12">DNA-dependent RNA polymerase catalyzes the transcription of DNA into RNA using the four ribonucleoside triphosphates as substrates.</text>
</comment>
<keyword evidence="16" id="KW-1185">Reference proteome</keyword>
<dbReference type="STRING" id="8005.ENSEEEP00000047765"/>
<evidence type="ECO:0000256" key="13">
    <source>
        <dbReference type="SAM" id="MobiDB-lite"/>
    </source>
</evidence>
<comment type="function">
    <text evidence="10">DNA-dependent RNA polymerase catalyzes the transcription of mitochondrial DNA into RNA using the four ribonucleoside triphosphates as substrates. Component of the mitochondrial transcription initiation complex, composed at least of TFB2M, TFAM and POLRMT that is required for basal transcription of mitochondrial DNA. In this complex, TFAM recruits POLRMT to a specific promoter whereas TFB2M induces structural changes in POLRMT to enable promoter opening and trapping of the DNA non-template strand. Has DNA primase activity. Catalyzes the synthesis of short RNA primers that are necessary for the initiation of lagging-strand DNA synthesis from the origin of light-strand DNA replication (OriL).</text>
</comment>
<keyword evidence="6" id="KW-0809">Transit peptide</keyword>
<dbReference type="InterPro" id="IPR002092">
    <property type="entry name" value="DNA-dir_Rpol_phage-type"/>
</dbReference>
<dbReference type="FunFam" id="1.10.287.280:FF:000001">
    <property type="entry name" value="DNA-directed RNA polymerase"/>
    <property type="match status" value="1"/>
</dbReference>
<reference evidence="15" key="3">
    <citation type="submission" date="2020-05" db="EMBL/GenBank/DDBJ databases">
        <title>Electrophorus electricus (electric eel) genome, fEleEle1, primary haplotype.</title>
        <authorList>
            <person name="Myers G."/>
            <person name="Meyer A."/>
            <person name="Fedrigo O."/>
            <person name="Formenti G."/>
            <person name="Rhie A."/>
            <person name="Tracey A."/>
            <person name="Sims Y."/>
            <person name="Jarvis E.D."/>
        </authorList>
    </citation>
    <scope>NUCLEOTIDE SEQUENCE [LARGE SCALE GENOMIC DNA]</scope>
</reference>
<dbReference type="FunFam" id="1.10.1320.10:FF:000002">
    <property type="entry name" value="DNA-directed RNA polymerase"/>
    <property type="match status" value="1"/>
</dbReference>
<comment type="subcellular location">
    <subcellularLocation>
        <location evidence="1">Mitochondrion</location>
    </subcellularLocation>
</comment>
<dbReference type="InterPro" id="IPR011990">
    <property type="entry name" value="TPR-like_helical_dom_sf"/>
</dbReference>
<protein>
    <recommendedName>
        <fullName evidence="12">DNA-directed RNA polymerase</fullName>
        <ecNumber evidence="12">2.7.7.6</ecNumber>
    </recommendedName>
</protein>
<evidence type="ECO:0000256" key="12">
    <source>
        <dbReference type="RuleBase" id="RU003805"/>
    </source>
</evidence>
<evidence type="ECO:0000256" key="8">
    <source>
        <dbReference type="ARBA" id="ARBA00023163"/>
    </source>
</evidence>
<reference evidence="15" key="4">
    <citation type="submission" date="2025-08" db="UniProtKB">
        <authorList>
            <consortium name="Ensembl"/>
        </authorList>
    </citation>
    <scope>IDENTIFICATION</scope>
</reference>
<dbReference type="Pfam" id="PF00940">
    <property type="entry name" value="RNA_pol"/>
    <property type="match status" value="1"/>
</dbReference>
<evidence type="ECO:0000256" key="7">
    <source>
        <dbReference type="ARBA" id="ARBA00023128"/>
    </source>
</evidence>
<evidence type="ECO:0000256" key="2">
    <source>
        <dbReference type="ARBA" id="ARBA00009493"/>
    </source>
</evidence>
<name>A0A4W4HCN8_ELEEL</name>
<dbReference type="SUPFAM" id="SSF56672">
    <property type="entry name" value="DNA/RNA polymerases"/>
    <property type="match status" value="1"/>
</dbReference>
<dbReference type="OMA" id="WWAKSDE"/>
<keyword evidence="3 12" id="KW-0240">DNA-directed RNA polymerase</keyword>
<feature type="region of interest" description="Disordered" evidence="13">
    <location>
        <begin position="167"/>
        <end position="219"/>
    </location>
</feature>
<sequence length="1291" mass="147218">MSLLRLCAFPKYLTSRLMIEINVGHALNVDRCHICLRIHNNCKRRTQENPWTRHRRHYSAISRKEDGDKRVLEQYQLVDVLEARMHQLQSDAVLDQKCSKVDFISVLQGEKEISHDQSQKAASTTKPENLKDCQASKKGIAVDNLSPITHTSRWFEKLAREKCNKAKKQHALRQKLSDKADTAKHGKGSLMLPGTSIKKISPGKKSHPEPKHSPTPCSKPCVANPAAEEFSREAELADVEELDKCGSRWNPASTARLLEDRYGNQYSDSQLRVRSYLEACMFLGDTESACQCLLHHHQHIAKRTALCIGAYNVLLRMWAKKGLLSWIRRTFVLLEEARLKPNVATYCAALECMGRKPASTFSSVVRRCLQQMKQDGLSVDDVFRQYVFRQDERAAVLRAVHVVQPNYKPRLAPEGPPCSLPLLKSFYSEREGSRYPKMDFSLEELRERFSRQLAIEQSNTITIASVEATKPITENMARMRKLLEEQRGHWRGVLLQALRNSKPLLHSSCLTSWRVNIYPFLWLLHDEDYVDVMLQGLAALPPSGESLLIMAREMGTRVYNIYGIRQKKRSQLVNKLSRIYRSYAELLAKDTKGSSTLPREHWSSLEAETHAGPSLLSDDAPWPLTLIIELGSFLVDLMLRELKVCKDILSPSPEGTLIPVLYHMYVFRSNRQVGFIKPHPILTHIQSEAMEAKLTFDSYVMPMLCPPVPWTSTKSGAYLLTPTKLMRTEEGTVQHQLLLEKVRDEDLHGVLDALSQLGNCAWKVNKPVLDIIISVFNNKGSEKLDVPPPVSEAPEIPCFNPHDQGLTMSEKAQLRRDVAKAKKTIAEMHSLRMDALYKLSIANHMRDEIFWFPHNMDFRGRTYPCPPYFNHLGSDLTRAILMFAEGKPLGLKGLDWLKIHLVNLTGLKKRSSLAGRLEYANSHMDDILDSADEPFAGRKWWMDADEPWQTLACCKEIANASRSPDHTKFISHFPVHQDGSCNGLQHYAALGRDVIGATSVNLMPCEVPQDVYSSVAQQVEAFRTRDAAKGMKIAQVLEGFINRKVVKQTVMTVVYGVTRYGGRLQIEKRLKEMDDFPKEHIWDASQYLVQQVFCSLKEMFTGTREIQDWLTESARLISKSGNTVEWVTPLGLPIVQPYHRTKNHMLKSNTQLLNVQTSHDSQEKPDTVKQKNAFPPNFIHSLDSTHMMLTALHCYSTGLTFVSVHDCFWTHAVDVDVMNKVCRDQFVSMHNQPILQDLSRFLLKKYCSGLPQDTKNKKFLEYWKMAELLGKVPQTGDFDLQKVKESIYFFS</sequence>
<dbReference type="Proteomes" id="UP000314983">
    <property type="component" value="Chromosome 26"/>
</dbReference>
<evidence type="ECO:0000259" key="14">
    <source>
        <dbReference type="SMART" id="SM01311"/>
    </source>
</evidence>
<dbReference type="EC" id="2.7.7.6" evidence="12"/>
<feature type="compositionally biased region" description="Basic and acidic residues" evidence="13">
    <location>
        <begin position="175"/>
        <end position="184"/>
    </location>
</feature>
<dbReference type="GO" id="GO:0003899">
    <property type="term" value="F:DNA-directed RNA polymerase activity"/>
    <property type="evidence" value="ECO:0007669"/>
    <property type="project" value="UniProtKB-EC"/>
</dbReference>
<dbReference type="FunFam" id="1.10.150.20:FF:000031">
    <property type="entry name" value="DNA-directed RNA polymerase"/>
    <property type="match status" value="1"/>
</dbReference>
<dbReference type="InterPro" id="IPR046950">
    <property type="entry name" value="DNA-dir_Rpol_C_phage-type"/>
</dbReference>
<dbReference type="Gene3D" id="1.10.287.280">
    <property type="match status" value="1"/>
</dbReference>
<reference evidence="15" key="5">
    <citation type="submission" date="2025-09" db="UniProtKB">
        <authorList>
            <consortium name="Ensembl"/>
        </authorList>
    </citation>
    <scope>IDENTIFICATION</scope>
</reference>
<comment type="subunit">
    <text evidence="11">Homodimer. Component of the mitochondrial transcription initiation complex, composed at least of TFB2M, TFAM and POLRMT. In this complex TFAM recruits POLRMT to the promoter whereas TFB2M induces structural changes in POLRMT to enable promoter opening and trapping of the DNA non-template strand. Upon metabolic stress, forms a complex composed of FOXO3, SIRT3 and mitochondrial RNA polymerase POLRMT; the complex is recruited to mtDNA in a SIRT3-dependent manner. Also forms a complex composed of FOXO3, SIRT3, TFAM and POLRMT. Interacts with TFB1M and TFB2M, leading to the stimulation of transcription. Interacts with TEFM. Interacts with MTRES1.</text>
</comment>
<dbReference type="Gene3D" id="1.10.1320.10">
    <property type="entry name" value="DNA-directed RNA polymerase, N-terminal domain"/>
    <property type="match status" value="1"/>
</dbReference>
<proteinExistence type="inferred from homology"/>
<dbReference type="Gene3D" id="1.10.150.20">
    <property type="entry name" value="5' to 3' exonuclease, C-terminal subdomain"/>
    <property type="match status" value="1"/>
</dbReference>
<dbReference type="GO" id="GO:0006390">
    <property type="term" value="P:mitochondrial transcription"/>
    <property type="evidence" value="ECO:0007669"/>
    <property type="project" value="TreeGrafter"/>
</dbReference>
<dbReference type="InterPro" id="IPR029262">
    <property type="entry name" value="RPOL_N"/>
</dbReference>
<keyword evidence="4 12" id="KW-0808">Transferase</keyword>
<dbReference type="Ensembl" id="ENSEEET00000048291.2">
    <property type="protein sequence ID" value="ENSEEEP00000047765.2"/>
    <property type="gene ID" value="ENSEEEG00000022483.2"/>
</dbReference>
<evidence type="ECO:0000256" key="11">
    <source>
        <dbReference type="ARBA" id="ARBA00063316"/>
    </source>
</evidence>
<dbReference type="GeneTree" id="ENSGT00390000008060"/>
<evidence type="ECO:0000256" key="9">
    <source>
        <dbReference type="ARBA" id="ARBA00048552"/>
    </source>
</evidence>
<comment type="similarity">
    <text evidence="2 12">Belongs to the phage and mitochondrial RNA polymerase family.</text>
</comment>
<evidence type="ECO:0000313" key="16">
    <source>
        <dbReference type="Proteomes" id="UP000314983"/>
    </source>
</evidence>
<evidence type="ECO:0000256" key="10">
    <source>
        <dbReference type="ARBA" id="ARBA00057821"/>
    </source>
</evidence>
<dbReference type="PANTHER" id="PTHR10102:SF0">
    <property type="entry name" value="DNA-DIRECTED RNA POLYMERASE, MITOCHONDRIAL"/>
    <property type="match status" value="1"/>
</dbReference>
<keyword evidence="7" id="KW-0496">Mitochondrion</keyword>
<evidence type="ECO:0000256" key="3">
    <source>
        <dbReference type="ARBA" id="ARBA00022478"/>
    </source>
</evidence>
<dbReference type="PROSITE" id="PS00489">
    <property type="entry name" value="RNA_POL_PHAGE_2"/>
    <property type="match status" value="1"/>
</dbReference>
<comment type="catalytic activity">
    <reaction evidence="9 12">
        <text>RNA(n) + a ribonucleoside 5'-triphosphate = RNA(n+1) + diphosphate</text>
        <dbReference type="Rhea" id="RHEA:21248"/>
        <dbReference type="Rhea" id="RHEA-COMP:14527"/>
        <dbReference type="Rhea" id="RHEA-COMP:17342"/>
        <dbReference type="ChEBI" id="CHEBI:33019"/>
        <dbReference type="ChEBI" id="CHEBI:61557"/>
        <dbReference type="ChEBI" id="CHEBI:140395"/>
        <dbReference type="EC" id="2.7.7.6"/>
    </reaction>
</comment>